<evidence type="ECO:0000313" key="4">
    <source>
        <dbReference type="EMBL" id="EWC39896.1"/>
    </source>
</evidence>
<keyword evidence="3" id="KW-0884">PQQ biosynthesis</keyword>
<proteinExistence type="predicted"/>
<dbReference type="InterPro" id="IPR022479">
    <property type="entry name" value="PqqD_bac"/>
</dbReference>
<dbReference type="OrthoDB" id="7356791at2"/>
<dbReference type="AlphaFoldDB" id="A0A061JK73"/>
<evidence type="ECO:0000313" key="5">
    <source>
        <dbReference type="Proteomes" id="UP000026923"/>
    </source>
</evidence>
<evidence type="ECO:0000256" key="2">
    <source>
        <dbReference type="ARBA" id="ARBA00011741"/>
    </source>
</evidence>
<dbReference type="InterPro" id="IPR041881">
    <property type="entry name" value="PqqD_sf"/>
</dbReference>
<dbReference type="EMBL" id="AMCZ02000028">
    <property type="protein sequence ID" value="EWC39896.1"/>
    <property type="molecule type" value="Genomic_DNA"/>
</dbReference>
<dbReference type="Proteomes" id="UP000026923">
    <property type="component" value="Unassembled WGS sequence"/>
</dbReference>
<dbReference type="UniPathway" id="UPA00539"/>
<organism evidence="4 5">
    <name type="scientific">Stutzerimonas stutzeri KOS6</name>
    <dbReference type="NCBI Taxonomy" id="1218352"/>
    <lineage>
        <taxon>Bacteria</taxon>
        <taxon>Pseudomonadati</taxon>
        <taxon>Pseudomonadota</taxon>
        <taxon>Gammaproteobacteria</taxon>
        <taxon>Pseudomonadales</taxon>
        <taxon>Pseudomonadaceae</taxon>
        <taxon>Stutzerimonas</taxon>
    </lineage>
</organism>
<dbReference type="Gene3D" id="1.10.10.1150">
    <property type="entry name" value="Coenzyme PQQ synthesis protein D (PqqD)"/>
    <property type="match status" value="1"/>
</dbReference>
<dbReference type="NCBIfam" id="TIGR03859">
    <property type="entry name" value="PQQ_PqqD"/>
    <property type="match status" value="1"/>
</dbReference>
<dbReference type="InterPro" id="IPR008792">
    <property type="entry name" value="PQQD"/>
</dbReference>
<dbReference type="eggNOG" id="ENOG5032Z81">
    <property type="taxonomic scope" value="Bacteria"/>
</dbReference>
<name>A0A061JK73_STUST</name>
<dbReference type="Pfam" id="PF05402">
    <property type="entry name" value="PqqD"/>
    <property type="match status" value="1"/>
</dbReference>
<dbReference type="GO" id="GO:0048038">
    <property type="term" value="F:quinone binding"/>
    <property type="evidence" value="ECO:0007669"/>
    <property type="project" value="InterPro"/>
</dbReference>
<accession>A0A061JK73</accession>
<protein>
    <submittedName>
        <fullName evidence="4">Pyrroloquinoline quinone biosynthesis protein PqqD</fullName>
    </submittedName>
</protein>
<dbReference type="GO" id="GO:0018189">
    <property type="term" value="P:pyrroloquinoline quinone biosynthetic process"/>
    <property type="evidence" value="ECO:0007669"/>
    <property type="project" value="UniProtKB-UniPathway"/>
</dbReference>
<evidence type="ECO:0000256" key="3">
    <source>
        <dbReference type="ARBA" id="ARBA00022905"/>
    </source>
</evidence>
<comment type="caution">
    <text evidence="4">The sequence shown here is derived from an EMBL/GenBank/DDBJ whole genome shotgun (WGS) entry which is preliminary data.</text>
</comment>
<dbReference type="RefSeq" id="WP_003296406.1">
    <property type="nucleotide sequence ID" value="NZ_KK020676.1"/>
</dbReference>
<comment type="subunit">
    <text evidence="2">Monomer. Interacts with PqqE.</text>
</comment>
<dbReference type="HOGENOM" id="CLU_163864_2_1_6"/>
<reference evidence="4 5" key="1">
    <citation type="journal article" date="2013" name="Genome Announc.">
        <title>Draft Genome of the Nitrogen-Fixing Bacterium Pseudomonas stutzeri Strain KOS6 Isolated from Industrial Hydrocarbon Sludge.</title>
        <authorList>
            <person name="Grigoryeva T.V."/>
            <person name="Laikov A.V."/>
            <person name="Naumova R.P."/>
            <person name="Manolov A.I."/>
            <person name="Larin A.K."/>
            <person name="Karpova I.Y."/>
            <person name="Semashko T.A."/>
            <person name="Alexeev D.G."/>
            <person name="Kostryukova E.S."/>
            <person name="Muller R."/>
            <person name="Govorun V.M."/>
        </authorList>
    </citation>
    <scope>NUCLEOTIDE SEQUENCE [LARGE SCALE GENOMIC DNA]</scope>
    <source>
        <strain evidence="4 5">KOS6</strain>
    </source>
</reference>
<comment type="pathway">
    <text evidence="1">Cofactor biosynthesis; pyrroloquinoline quinone biosynthesis.</text>
</comment>
<gene>
    <name evidence="4" type="ORF">B597_017700</name>
</gene>
<sequence length="98" mass="10854">MTTTTNISPASCYEIRPPFLFRWEESQQAHVLLYPEGIVKLNATGGEILKRCDGTTSVAELIEQLSHHYHASDIDAICAGVLNFLEVSHGKGWIRAKA</sequence>
<evidence type="ECO:0000256" key="1">
    <source>
        <dbReference type="ARBA" id="ARBA00004886"/>
    </source>
</evidence>